<name>A0A2A4G6X1_9FLAO</name>
<gene>
    <name evidence="2" type="ORF">B7P33_10615</name>
</gene>
<dbReference type="Proteomes" id="UP000219559">
    <property type="component" value="Unassembled WGS sequence"/>
</dbReference>
<evidence type="ECO:0000256" key="1">
    <source>
        <dbReference type="SAM" id="Phobius"/>
    </source>
</evidence>
<evidence type="ECO:0000313" key="3">
    <source>
        <dbReference type="Proteomes" id="UP000219559"/>
    </source>
</evidence>
<proteinExistence type="predicted"/>
<feature type="transmembrane region" description="Helical" evidence="1">
    <location>
        <begin position="110"/>
        <end position="128"/>
    </location>
</feature>
<dbReference type="AlphaFoldDB" id="A0A2A4G6X1"/>
<protein>
    <submittedName>
        <fullName evidence="2">Uncharacterized protein</fullName>
    </submittedName>
</protein>
<feature type="transmembrane region" description="Helical" evidence="1">
    <location>
        <begin position="12"/>
        <end position="32"/>
    </location>
</feature>
<keyword evidence="1" id="KW-0812">Transmembrane</keyword>
<organism evidence="2 3">
    <name type="scientific">Sediminicola luteus</name>
    <dbReference type="NCBI Taxonomy" id="319238"/>
    <lineage>
        <taxon>Bacteria</taxon>
        <taxon>Pseudomonadati</taxon>
        <taxon>Bacteroidota</taxon>
        <taxon>Flavobacteriia</taxon>
        <taxon>Flavobacteriales</taxon>
        <taxon>Flavobacteriaceae</taxon>
        <taxon>Sediminicola</taxon>
    </lineage>
</organism>
<accession>A0A2A4G6X1</accession>
<dbReference type="EMBL" id="NBWU01000004">
    <property type="protein sequence ID" value="PCE63720.1"/>
    <property type="molecule type" value="Genomic_DNA"/>
</dbReference>
<keyword evidence="1" id="KW-0472">Membrane</keyword>
<feature type="transmembrane region" description="Helical" evidence="1">
    <location>
        <begin position="38"/>
        <end position="56"/>
    </location>
</feature>
<comment type="caution">
    <text evidence="2">The sequence shown here is derived from an EMBL/GenBank/DDBJ whole genome shotgun (WGS) entry which is preliminary data.</text>
</comment>
<feature type="transmembrane region" description="Helical" evidence="1">
    <location>
        <begin position="76"/>
        <end position="98"/>
    </location>
</feature>
<sequence>MTRWQLPYSYKNIGLALTAMAILALIGTKIFWDERPEGLKLALNIVLVLGMLIISLAKEKVEDELMQSLRTQSYRWAFVTGVVYALVQPWITVGVSSLLGSSEHATEMGAFQLLFFMLFVQLLSFWNLKRTA</sequence>
<evidence type="ECO:0000313" key="2">
    <source>
        <dbReference type="EMBL" id="PCE63720.1"/>
    </source>
</evidence>
<reference evidence="2 3" key="1">
    <citation type="submission" date="2017-04" db="EMBL/GenBank/DDBJ databases">
        <title>A new member of the family Flavobacteriaceae isolated from ascidians.</title>
        <authorList>
            <person name="Chen L."/>
        </authorList>
    </citation>
    <scope>NUCLEOTIDE SEQUENCE [LARGE SCALE GENOMIC DNA]</scope>
    <source>
        <strain evidence="2 3">HQA918</strain>
    </source>
</reference>
<keyword evidence="1" id="KW-1133">Transmembrane helix</keyword>
<keyword evidence="3" id="KW-1185">Reference proteome</keyword>